<evidence type="ECO:0000313" key="2">
    <source>
        <dbReference type="Proteomes" id="UP000005955"/>
    </source>
</evidence>
<gene>
    <name evidence="1" type="primary">rip</name>
    <name evidence="1" type="ORF">HMPREF9386_2268</name>
</gene>
<dbReference type="EMBL" id="AFBD01000013">
    <property type="protein sequence ID" value="EGF12488.1"/>
    <property type="molecule type" value="Genomic_DNA"/>
</dbReference>
<reference evidence="1 2" key="1">
    <citation type="submission" date="2011-02" db="EMBL/GenBank/DDBJ databases">
        <authorList>
            <person name="Muzny D."/>
            <person name="Qin X."/>
            <person name="Deng J."/>
            <person name="Jiang H."/>
            <person name="Liu Y."/>
            <person name="Qu J."/>
            <person name="Song X.-Z."/>
            <person name="Zhang L."/>
            <person name="Thornton R."/>
            <person name="Coyle M."/>
            <person name="Francisco L."/>
            <person name="Jackson L."/>
            <person name="Javaid M."/>
            <person name="Korchina V."/>
            <person name="Kovar C."/>
            <person name="Mata R."/>
            <person name="Mathew T."/>
            <person name="Ngo R."/>
            <person name="Nguyen L."/>
            <person name="Nguyen N."/>
            <person name="Okwuonu G."/>
            <person name="Ongeri F."/>
            <person name="Pham C."/>
            <person name="Simmons D."/>
            <person name="Wilczek-Boney K."/>
            <person name="Hale W."/>
            <person name="Jakkamsetti A."/>
            <person name="Pham P."/>
            <person name="Ruth R."/>
            <person name="San Lucas F."/>
            <person name="Warren J."/>
            <person name="Zhang J."/>
            <person name="Zhao Z."/>
            <person name="Zhou C."/>
            <person name="Zhu D."/>
            <person name="Lee S."/>
            <person name="Bess C."/>
            <person name="Blankenburg K."/>
            <person name="Forbes L."/>
            <person name="Fu Q."/>
            <person name="Gubbala S."/>
            <person name="Hirani K."/>
            <person name="Jayaseelan J.C."/>
            <person name="Lara F."/>
            <person name="Munidasa M."/>
            <person name="Palculict T."/>
            <person name="Patil S."/>
            <person name="Pu L.-L."/>
            <person name="Saada N."/>
            <person name="Tang L."/>
            <person name="Weissenberger G."/>
            <person name="Zhu Y."/>
            <person name="Hemphill L."/>
            <person name="Shang Y."/>
            <person name="Youmans B."/>
            <person name="Ayvaz T."/>
            <person name="Ross M."/>
            <person name="Santibanez J."/>
            <person name="Aqrawi P."/>
            <person name="Gross S."/>
            <person name="Joshi V."/>
            <person name="Fowler G."/>
            <person name="Nazareth L."/>
            <person name="Reid J."/>
            <person name="Worley K."/>
            <person name="Petrosino J."/>
            <person name="Highlander S."/>
            <person name="Gibbs R."/>
        </authorList>
    </citation>
    <scope>NUCLEOTIDE SEQUENCE [LARGE SCALE GENOMIC DNA]</scope>
    <source>
        <strain evidence="1 2">SK330</strain>
    </source>
</reference>
<comment type="caution">
    <text evidence="1">The sequence shown here is derived from an EMBL/GenBank/DDBJ whole genome shotgun (WGS) entry which is preliminary data.</text>
</comment>
<dbReference type="Proteomes" id="UP000005955">
    <property type="component" value="Unassembled WGS sequence"/>
</dbReference>
<proteinExistence type="predicted"/>
<sequence>MTVFLKPKKSKRRGTILLVSIQDLRSIQERCDVGELVQRLDVSIDRLTVIWDTDIGSLRQIFKNLKQAISTRVDSFEIHDNVRDDVFTLAKDFNEYDSINIIFFQLSTYGNEQLIRIDFNPNTLKEFDGMKVWRQLMYFARLNSLTVRLSRFDLAFDIFNRPEIVNLQHIKGGVTHKVFYGRGGELETKYWGSSGSNVQVRLYDKNKEIIAHKRDEKLDLAVNPFWWRLEFQLRTKAIGEEMVQDVMNRLDNFGFYKLEHIRVEQRAFTIIFLNNPELLSLAFPNLKSDSIKKKKTRVRKLLREETNQFAEELKEVLIQNLPKLNAELQLLVGEFLNLENK</sequence>
<accession>F2CAR2</accession>
<name>F2CAR2_STRSA</name>
<dbReference type="AlphaFoldDB" id="F2CAR2"/>
<protein>
    <submittedName>
        <fullName evidence="1">Replication initiator protein</fullName>
    </submittedName>
</protein>
<dbReference type="HOGENOM" id="CLU_857229_0_0_9"/>
<dbReference type="PATRIC" id="fig|888813.3.peg.2231"/>
<evidence type="ECO:0000313" key="1">
    <source>
        <dbReference type="EMBL" id="EGF12488.1"/>
    </source>
</evidence>
<organism evidence="1 2">
    <name type="scientific">Streptococcus sanguinis SK330</name>
    <dbReference type="NCBI Taxonomy" id="888813"/>
    <lineage>
        <taxon>Bacteria</taxon>
        <taxon>Bacillati</taxon>
        <taxon>Bacillota</taxon>
        <taxon>Bacilli</taxon>
        <taxon>Lactobacillales</taxon>
        <taxon>Streptococcaceae</taxon>
        <taxon>Streptococcus</taxon>
    </lineage>
</organism>